<evidence type="ECO:0000313" key="2">
    <source>
        <dbReference type="Proteomes" id="UP000005446"/>
    </source>
</evidence>
<evidence type="ECO:0008006" key="3">
    <source>
        <dbReference type="Google" id="ProtNLM"/>
    </source>
</evidence>
<protein>
    <recommendedName>
        <fullName evidence="3">Secreted protein</fullName>
    </recommendedName>
</protein>
<evidence type="ECO:0000313" key="1">
    <source>
        <dbReference type="EMBL" id="EHL02917.1"/>
    </source>
</evidence>
<dbReference type="EMBL" id="AGUE01000016">
    <property type="protein sequence ID" value="EHL02917.1"/>
    <property type="molecule type" value="Genomic_DNA"/>
</dbReference>
<dbReference type="OrthoDB" id="3466524at2759"/>
<keyword evidence="2" id="KW-1185">Reference proteome</keyword>
<sequence>MVSVAMAAPQEPDLPYPLVPLEVTGTVDGHDFDLQGTYDSVIAQLEKQYPEAFTNITEKHPSALVVTKRDTSNKSGLICCDKTSWPWQYTLTSDVRRVINNLRTDDNAGYHCKVRARSCTRLNCYGDSSIILCNDNTYDIQPACAYLATYAEDIINGCTRDQGLWGPGSPLRPFSCGQKFDTDRYNVIVRSFSCAAPDTP</sequence>
<accession>H0EEK4</accession>
<dbReference type="Proteomes" id="UP000005446">
    <property type="component" value="Unassembled WGS sequence"/>
</dbReference>
<dbReference type="AlphaFoldDB" id="H0EEK4"/>
<name>H0EEK4_GLAL7</name>
<dbReference type="HOGENOM" id="CLU_089018_2_2_1"/>
<organism evidence="1 2">
    <name type="scientific">Glarea lozoyensis (strain ATCC 74030 / MF5533)</name>
    <dbReference type="NCBI Taxonomy" id="1104152"/>
    <lineage>
        <taxon>Eukaryota</taxon>
        <taxon>Fungi</taxon>
        <taxon>Dikarya</taxon>
        <taxon>Ascomycota</taxon>
        <taxon>Pezizomycotina</taxon>
        <taxon>Leotiomycetes</taxon>
        <taxon>Helotiales</taxon>
        <taxon>Helotiaceae</taxon>
        <taxon>Glarea</taxon>
    </lineage>
</organism>
<comment type="caution">
    <text evidence="1">The sequence shown here is derived from an EMBL/GenBank/DDBJ whole genome shotgun (WGS) entry which is preliminary data.</text>
</comment>
<gene>
    <name evidence="1" type="ORF">M7I_0883</name>
</gene>
<dbReference type="InParanoid" id="H0EEK4"/>
<reference evidence="1 2" key="1">
    <citation type="journal article" date="2012" name="Eukaryot. Cell">
        <title>Genome sequence of the fungus Glarea lozoyensis: the first genome sequence of a species from the Helotiaceae family.</title>
        <authorList>
            <person name="Youssar L."/>
            <person name="Gruening B.A."/>
            <person name="Erxleben A."/>
            <person name="Guenther S."/>
            <person name="Huettel W."/>
        </authorList>
    </citation>
    <scope>NUCLEOTIDE SEQUENCE [LARGE SCALE GENOMIC DNA]</scope>
    <source>
        <strain evidence="2">ATCC 74030 / MF5533</strain>
    </source>
</reference>
<proteinExistence type="predicted"/>